<sequence>MSDEFIHRPFPRGPLIAVAVMLGFMILMVGYARITGTKAELAPLPPVVESRDIRFVDLPDGSLAVRDVATGALIQTLPPGGEGFIRGVLRSMERQRKGHKATLAEPFHLTRRQDGNMTLEDPTTGILLDLKAFGHTNAIAFAPFLPAPSAPQ</sequence>
<comment type="caution">
    <text evidence="2">The sequence shown here is derived from an EMBL/GenBank/DDBJ whole genome shotgun (WGS) entry which is preliminary data.</text>
</comment>
<dbReference type="AlphaFoldDB" id="A0A4R3MSA4"/>
<organism evidence="2 3">
    <name type="scientific">Thiobaca trueperi</name>
    <dbReference type="NCBI Taxonomy" id="127458"/>
    <lineage>
        <taxon>Bacteria</taxon>
        <taxon>Pseudomonadati</taxon>
        <taxon>Pseudomonadota</taxon>
        <taxon>Gammaproteobacteria</taxon>
        <taxon>Chromatiales</taxon>
        <taxon>Chromatiaceae</taxon>
        <taxon>Thiobaca</taxon>
    </lineage>
</organism>
<dbReference type="RefSeq" id="WP_132978601.1">
    <property type="nucleotide sequence ID" value="NZ_SMAO01000013.1"/>
</dbReference>
<name>A0A4R3MSA4_9GAMM</name>
<keyword evidence="1" id="KW-0812">Transmembrane</keyword>
<dbReference type="Proteomes" id="UP000295717">
    <property type="component" value="Unassembled WGS sequence"/>
</dbReference>
<gene>
    <name evidence="2" type="ORF">EDC35_11331</name>
</gene>
<keyword evidence="3" id="KW-1185">Reference proteome</keyword>
<keyword evidence="1" id="KW-1133">Transmembrane helix</keyword>
<evidence type="ECO:0000313" key="2">
    <source>
        <dbReference type="EMBL" id="TCT18212.1"/>
    </source>
</evidence>
<dbReference type="NCBIfam" id="TIGR03054">
    <property type="entry name" value="photo_alph_chp1"/>
    <property type="match status" value="1"/>
</dbReference>
<protein>
    <submittedName>
        <fullName evidence="2">Putative photosynthetic complex assembly protein</fullName>
    </submittedName>
</protein>
<dbReference type="InterPro" id="IPR017495">
    <property type="entry name" value="PuhC"/>
</dbReference>
<feature type="transmembrane region" description="Helical" evidence="1">
    <location>
        <begin position="15"/>
        <end position="34"/>
    </location>
</feature>
<proteinExistence type="predicted"/>
<dbReference type="OrthoDB" id="7848123at2"/>
<evidence type="ECO:0000256" key="1">
    <source>
        <dbReference type="SAM" id="Phobius"/>
    </source>
</evidence>
<dbReference type="EMBL" id="SMAO01000013">
    <property type="protein sequence ID" value="TCT18212.1"/>
    <property type="molecule type" value="Genomic_DNA"/>
</dbReference>
<accession>A0A4R3MSA4</accession>
<evidence type="ECO:0000313" key="3">
    <source>
        <dbReference type="Proteomes" id="UP000295717"/>
    </source>
</evidence>
<reference evidence="2 3" key="1">
    <citation type="submission" date="2019-03" db="EMBL/GenBank/DDBJ databases">
        <title>Genomic Encyclopedia of Type Strains, Phase IV (KMG-IV): sequencing the most valuable type-strain genomes for metagenomic binning, comparative biology and taxonomic classification.</title>
        <authorList>
            <person name="Goeker M."/>
        </authorList>
    </citation>
    <scope>NUCLEOTIDE SEQUENCE [LARGE SCALE GENOMIC DNA]</scope>
    <source>
        <strain evidence="2 3">DSM 13587</strain>
    </source>
</reference>
<keyword evidence="1" id="KW-0472">Membrane</keyword>